<dbReference type="Proteomes" id="UP000005561">
    <property type="component" value="Unassembled WGS sequence"/>
</dbReference>
<dbReference type="RefSeq" id="WP_006863698.1">
    <property type="nucleotide sequence ID" value="NZ_ACCL02000022.1"/>
</dbReference>
<evidence type="ECO:0000259" key="1">
    <source>
        <dbReference type="Pfam" id="PF13175"/>
    </source>
</evidence>
<dbReference type="STRING" id="168384.SAMN05660368_03394"/>
<comment type="caution">
    <text evidence="2">The sequence shown here is derived from an EMBL/GenBank/DDBJ whole genome shotgun (WGS) entry which is preliminary data.</text>
</comment>
<evidence type="ECO:0000313" key="2">
    <source>
        <dbReference type="EMBL" id="EET59026.1"/>
    </source>
</evidence>
<name>C6LJU8_9FIRM</name>
<dbReference type="PANTHER" id="PTHR43581">
    <property type="entry name" value="ATP/GTP PHOSPHATASE"/>
    <property type="match status" value="1"/>
</dbReference>
<dbReference type="InterPro" id="IPR041685">
    <property type="entry name" value="AAA_GajA/Old/RecF-like"/>
</dbReference>
<dbReference type="InterPro" id="IPR027417">
    <property type="entry name" value="P-loop_NTPase"/>
</dbReference>
<dbReference type="Pfam" id="PF13175">
    <property type="entry name" value="AAA_15"/>
    <property type="match status" value="1"/>
</dbReference>
<gene>
    <name evidence="2" type="ORF">BRYFOR_08935</name>
</gene>
<accession>C6LJU8</accession>
<sequence length="444" mass="53275">MIRLTKVRIHQYKSIENALDMDVESDITVLMGKNEAGKTNILEALAKSRYFDREDKKFCYDPLPDYPRRRKKILDSQETTPLAVTATYQVSELLLEQIQKEMLLEAKSSQFSRITDYRGRHQVVESGFDYDLYEFWETYVSRKEPCLERYRRLLASIRTKEAFQEFYKQEAPSCSMEEKNALRNIEKFFRNPHRWANPLNEYVYRTYLLPNLPKFMYYDECYMLPSRISLDRLQNEEELTPQERTAKAFLMLADIDVDQVVHGGCFENYKSELETAQGRLNEELLKYWSANRNLRIEFEIVREELPEAQPEKKRRFFLFGKKEKAEPRYTNWLEIRIRDVQSMISLPLENRSKGFNWFFSFWVWFKAIREYEEVPYILLLDEPGMHLHATAQRDLVDFMKDLSAKYQIVYTTHSPYMLEELKEKVYCVENEGKGTTIYRLDEKD</sequence>
<protein>
    <recommendedName>
        <fullName evidence="1">Endonuclease GajA/Old nuclease/RecF-like AAA domain-containing protein</fullName>
    </recommendedName>
</protein>
<organism evidence="2 3">
    <name type="scientific">Marvinbryantia formatexigens DSM 14469</name>
    <dbReference type="NCBI Taxonomy" id="478749"/>
    <lineage>
        <taxon>Bacteria</taxon>
        <taxon>Bacillati</taxon>
        <taxon>Bacillota</taxon>
        <taxon>Clostridia</taxon>
        <taxon>Lachnospirales</taxon>
        <taxon>Lachnospiraceae</taxon>
        <taxon>Marvinbryantia</taxon>
    </lineage>
</organism>
<dbReference type="AlphaFoldDB" id="C6LJU8"/>
<dbReference type="InterPro" id="IPR051396">
    <property type="entry name" value="Bact_Antivir_Def_Nuclease"/>
</dbReference>
<dbReference type="eggNOG" id="COG3593">
    <property type="taxonomic scope" value="Bacteria"/>
</dbReference>
<proteinExistence type="predicted"/>
<dbReference type="EMBL" id="ACCL02000022">
    <property type="protein sequence ID" value="EET59026.1"/>
    <property type="molecule type" value="Genomic_DNA"/>
</dbReference>
<dbReference type="SUPFAM" id="SSF52540">
    <property type="entry name" value="P-loop containing nucleoside triphosphate hydrolases"/>
    <property type="match status" value="1"/>
</dbReference>
<dbReference type="PANTHER" id="PTHR43581:SF4">
    <property type="entry name" value="ATP_GTP PHOSPHATASE"/>
    <property type="match status" value="1"/>
</dbReference>
<keyword evidence="3" id="KW-1185">Reference proteome</keyword>
<dbReference type="OrthoDB" id="9810873at2"/>
<feature type="domain" description="Endonuclease GajA/Old nuclease/RecF-like AAA" evidence="1">
    <location>
        <begin position="273"/>
        <end position="417"/>
    </location>
</feature>
<evidence type="ECO:0000313" key="3">
    <source>
        <dbReference type="Proteomes" id="UP000005561"/>
    </source>
</evidence>
<dbReference type="CDD" id="cd00267">
    <property type="entry name" value="ABC_ATPase"/>
    <property type="match status" value="1"/>
</dbReference>
<dbReference type="Gene3D" id="3.40.50.300">
    <property type="entry name" value="P-loop containing nucleotide triphosphate hydrolases"/>
    <property type="match status" value="2"/>
</dbReference>
<reference evidence="2" key="1">
    <citation type="submission" date="2009-07" db="EMBL/GenBank/DDBJ databases">
        <authorList>
            <person name="Weinstock G."/>
            <person name="Sodergren E."/>
            <person name="Clifton S."/>
            <person name="Fulton L."/>
            <person name="Fulton B."/>
            <person name="Courtney L."/>
            <person name="Fronick C."/>
            <person name="Harrison M."/>
            <person name="Strong C."/>
            <person name="Farmer C."/>
            <person name="Delahaunty K."/>
            <person name="Markovic C."/>
            <person name="Hall O."/>
            <person name="Minx P."/>
            <person name="Tomlinson C."/>
            <person name="Mitreva M."/>
            <person name="Nelson J."/>
            <person name="Hou S."/>
            <person name="Wollam A."/>
            <person name="Pepin K.H."/>
            <person name="Johnson M."/>
            <person name="Bhonagiri V."/>
            <person name="Nash W.E."/>
            <person name="Warren W."/>
            <person name="Chinwalla A."/>
            <person name="Mardis E.R."/>
            <person name="Wilson R.K."/>
        </authorList>
    </citation>
    <scope>NUCLEOTIDE SEQUENCE [LARGE SCALE GENOMIC DNA]</scope>
    <source>
        <strain evidence="2">DSM 14469</strain>
    </source>
</reference>